<dbReference type="PANTHER" id="PTHR44196">
    <property type="entry name" value="DEHYDROGENASE/REDUCTASE SDR FAMILY MEMBER 7B"/>
    <property type="match status" value="1"/>
</dbReference>
<dbReference type="SUPFAM" id="SSF51735">
    <property type="entry name" value="NAD(P)-binding Rossmann-fold domains"/>
    <property type="match status" value="1"/>
</dbReference>
<organism evidence="3 4">
    <name type="scientific">Triangularia verruculosa</name>
    <dbReference type="NCBI Taxonomy" id="2587418"/>
    <lineage>
        <taxon>Eukaryota</taxon>
        <taxon>Fungi</taxon>
        <taxon>Dikarya</taxon>
        <taxon>Ascomycota</taxon>
        <taxon>Pezizomycotina</taxon>
        <taxon>Sordariomycetes</taxon>
        <taxon>Sordariomycetidae</taxon>
        <taxon>Sordariales</taxon>
        <taxon>Podosporaceae</taxon>
        <taxon>Triangularia</taxon>
    </lineage>
</organism>
<dbReference type="Gene3D" id="3.40.50.720">
    <property type="entry name" value="NAD(P)-binding Rossmann-like Domain"/>
    <property type="match status" value="1"/>
</dbReference>
<dbReference type="InterPro" id="IPR036291">
    <property type="entry name" value="NAD(P)-bd_dom_sf"/>
</dbReference>
<dbReference type="PRINTS" id="PR00081">
    <property type="entry name" value="GDHRDH"/>
</dbReference>
<dbReference type="Proteomes" id="UP001303160">
    <property type="component" value="Unassembled WGS sequence"/>
</dbReference>
<sequence>MSSRINTILILGAAGGIGEATARRFHSLGKQVIVTGRQQDSEKLEQAARELPGLHYRIWDLTQLDTLQAEVDGILRDFPQLDTVFVNAGIQHHYDIFQNPPPDLAQQAVQELTTNLTAPILVAQAFAPHLLSLAKQGVKTNIFLTSSSLAYFPVPFYPTYCPSKAGIASFCKILRWQMEATGVKGMNVVEVAPPYVDTPLNAHHRDQTDALQGGPEKAVQPMTLSEYIDKFFQLLEETKQDGSIAHEIGVGFGGQGQKAWKQGYESLLKGSGMTD</sequence>
<dbReference type="PANTHER" id="PTHR44196:SF1">
    <property type="entry name" value="DEHYDROGENASE_REDUCTASE SDR FAMILY MEMBER 7B"/>
    <property type="match status" value="1"/>
</dbReference>
<comment type="similarity">
    <text evidence="1">Belongs to the short-chain dehydrogenases/reductases (SDR) family.</text>
</comment>
<dbReference type="Pfam" id="PF00106">
    <property type="entry name" value="adh_short"/>
    <property type="match status" value="1"/>
</dbReference>
<reference evidence="3" key="2">
    <citation type="submission" date="2023-05" db="EMBL/GenBank/DDBJ databases">
        <authorList>
            <consortium name="Lawrence Berkeley National Laboratory"/>
            <person name="Steindorff A."/>
            <person name="Hensen N."/>
            <person name="Bonometti L."/>
            <person name="Westerberg I."/>
            <person name="Brannstrom I.O."/>
            <person name="Guillou S."/>
            <person name="Cros-Aarteil S."/>
            <person name="Calhoun S."/>
            <person name="Haridas S."/>
            <person name="Kuo A."/>
            <person name="Mondo S."/>
            <person name="Pangilinan J."/>
            <person name="Riley R."/>
            <person name="Labutti K."/>
            <person name="Andreopoulos B."/>
            <person name="Lipzen A."/>
            <person name="Chen C."/>
            <person name="Yanf M."/>
            <person name="Daum C."/>
            <person name="Ng V."/>
            <person name="Clum A."/>
            <person name="Ohm R."/>
            <person name="Martin F."/>
            <person name="Silar P."/>
            <person name="Natvig D."/>
            <person name="Lalanne C."/>
            <person name="Gautier V."/>
            <person name="Ament-Velasquez S.L."/>
            <person name="Kruys A."/>
            <person name="Hutchinson M.I."/>
            <person name="Powell A.J."/>
            <person name="Barry K."/>
            <person name="Miller A.N."/>
            <person name="Grigoriev I.V."/>
            <person name="Debuchy R."/>
            <person name="Gladieux P."/>
            <person name="Thoren M.H."/>
            <person name="Johannesson H."/>
        </authorList>
    </citation>
    <scope>NUCLEOTIDE SEQUENCE</scope>
    <source>
        <strain evidence="3">CBS 315.58</strain>
    </source>
</reference>
<evidence type="ECO:0000256" key="1">
    <source>
        <dbReference type="ARBA" id="ARBA00006484"/>
    </source>
</evidence>
<dbReference type="GO" id="GO:0016491">
    <property type="term" value="F:oxidoreductase activity"/>
    <property type="evidence" value="ECO:0007669"/>
    <property type="project" value="UniProtKB-KW"/>
</dbReference>
<dbReference type="AlphaFoldDB" id="A0AAN6X6I0"/>
<dbReference type="EMBL" id="MU864053">
    <property type="protein sequence ID" value="KAK4194561.1"/>
    <property type="molecule type" value="Genomic_DNA"/>
</dbReference>
<keyword evidence="2" id="KW-0560">Oxidoreductase</keyword>
<gene>
    <name evidence="3" type="ORF">QBC40DRAFT_319072</name>
</gene>
<accession>A0AAN6X6I0</accession>
<name>A0AAN6X6I0_9PEZI</name>
<dbReference type="InterPro" id="IPR002347">
    <property type="entry name" value="SDR_fam"/>
</dbReference>
<protein>
    <submittedName>
        <fullName evidence="3">Dehydrogenase</fullName>
    </submittedName>
</protein>
<evidence type="ECO:0000313" key="3">
    <source>
        <dbReference type="EMBL" id="KAK4194561.1"/>
    </source>
</evidence>
<evidence type="ECO:0000256" key="2">
    <source>
        <dbReference type="ARBA" id="ARBA00023002"/>
    </source>
</evidence>
<keyword evidence="4" id="KW-1185">Reference proteome</keyword>
<dbReference type="GO" id="GO:0016020">
    <property type="term" value="C:membrane"/>
    <property type="evidence" value="ECO:0007669"/>
    <property type="project" value="TreeGrafter"/>
</dbReference>
<evidence type="ECO:0000313" key="4">
    <source>
        <dbReference type="Proteomes" id="UP001303160"/>
    </source>
</evidence>
<proteinExistence type="inferred from homology"/>
<reference evidence="3" key="1">
    <citation type="journal article" date="2023" name="Mol. Phylogenet. Evol.">
        <title>Genome-scale phylogeny and comparative genomics of the fungal order Sordariales.</title>
        <authorList>
            <person name="Hensen N."/>
            <person name="Bonometti L."/>
            <person name="Westerberg I."/>
            <person name="Brannstrom I.O."/>
            <person name="Guillou S."/>
            <person name="Cros-Aarteil S."/>
            <person name="Calhoun S."/>
            <person name="Haridas S."/>
            <person name="Kuo A."/>
            <person name="Mondo S."/>
            <person name="Pangilinan J."/>
            <person name="Riley R."/>
            <person name="LaButti K."/>
            <person name="Andreopoulos B."/>
            <person name="Lipzen A."/>
            <person name="Chen C."/>
            <person name="Yan M."/>
            <person name="Daum C."/>
            <person name="Ng V."/>
            <person name="Clum A."/>
            <person name="Steindorff A."/>
            <person name="Ohm R.A."/>
            <person name="Martin F."/>
            <person name="Silar P."/>
            <person name="Natvig D.O."/>
            <person name="Lalanne C."/>
            <person name="Gautier V."/>
            <person name="Ament-Velasquez S.L."/>
            <person name="Kruys A."/>
            <person name="Hutchinson M.I."/>
            <person name="Powell A.J."/>
            <person name="Barry K."/>
            <person name="Miller A.N."/>
            <person name="Grigoriev I.V."/>
            <person name="Debuchy R."/>
            <person name="Gladieux P."/>
            <person name="Hiltunen Thoren M."/>
            <person name="Johannesson H."/>
        </authorList>
    </citation>
    <scope>NUCLEOTIDE SEQUENCE</scope>
    <source>
        <strain evidence="3">CBS 315.58</strain>
    </source>
</reference>
<comment type="caution">
    <text evidence="3">The sequence shown here is derived from an EMBL/GenBank/DDBJ whole genome shotgun (WGS) entry which is preliminary data.</text>
</comment>